<accession>S3CNJ6</accession>
<evidence type="ECO:0000313" key="3">
    <source>
        <dbReference type="Proteomes" id="UP000016922"/>
    </source>
</evidence>
<feature type="domain" description="2EXR" evidence="1">
    <location>
        <begin position="24"/>
        <end position="111"/>
    </location>
</feature>
<sequence>MKIFIPAKLVLMGQSSSSGFPINNLPTETQDYIYGLALTPRNVIIRDVYVPSTSWRGYRVDNTYTHPPTSQVNQVARANAERLYERILEGTNGEPPDYESYIWFNDEMDTLGVHPYVMTLRSRHGQITPRSRDPWAPAMSLKKLKDLLNHEGNFLDSVQKIAIGQFYWNFETGNTARGLAGDHSREAFEAAVQYGFRNLRELKLAYQRNASPYSSNDENTITRQIQDMFLTEQRHTECLVPRIIFMEHNSPGAPNFYMT</sequence>
<dbReference type="AlphaFoldDB" id="S3CNJ6"/>
<dbReference type="Proteomes" id="UP000016922">
    <property type="component" value="Unassembled WGS sequence"/>
</dbReference>
<protein>
    <recommendedName>
        <fullName evidence="1">2EXR domain-containing protein</fullName>
    </recommendedName>
</protein>
<evidence type="ECO:0000259" key="1">
    <source>
        <dbReference type="Pfam" id="PF20150"/>
    </source>
</evidence>
<gene>
    <name evidence="2" type="ORF">GLAREA_03185</name>
</gene>
<keyword evidence="3" id="KW-1185">Reference proteome</keyword>
<organism evidence="2 3">
    <name type="scientific">Glarea lozoyensis (strain ATCC 20868 / MF5171)</name>
    <dbReference type="NCBI Taxonomy" id="1116229"/>
    <lineage>
        <taxon>Eukaryota</taxon>
        <taxon>Fungi</taxon>
        <taxon>Dikarya</taxon>
        <taxon>Ascomycota</taxon>
        <taxon>Pezizomycotina</taxon>
        <taxon>Leotiomycetes</taxon>
        <taxon>Helotiales</taxon>
        <taxon>Helotiaceae</taxon>
        <taxon>Glarea</taxon>
    </lineage>
</organism>
<reference evidence="2 3" key="1">
    <citation type="journal article" date="2013" name="BMC Genomics">
        <title>Genomics-driven discovery of the pneumocandin biosynthetic gene cluster in the fungus Glarea lozoyensis.</title>
        <authorList>
            <person name="Chen L."/>
            <person name="Yue Q."/>
            <person name="Zhang X."/>
            <person name="Xiang M."/>
            <person name="Wang C."/>
            <person name="Li S."/>
            <person name="Che Y."/>
            <person name="Ortiz-Lopez F.J."/>
            <person name="Bills G.F."/>
            <person name="Liu X."/>
            <person name="An Z."/>
        </authorList>
    </citation>
    <scope>NUCLEOTIDE SEQUENCE [LARGE SCALE GENOMIC DNA]</scope>
    <source>
        <strain evidence="3">ATCC 20868 / MF5171</strain>
    </source>
</reference>
<dbReference type="GeneID" id="19462240"/>
<proteinExistence type="predicted"/>
<name>S3CNJ6_GLAL2</name>
<dbReference type="RefSeq" id="XP_008086460.1">
    <property type="nucleotide sequence ID" value="XM_008088269.1"/>
</dbReference>
<dbReference type="InterPro" id="IPR045518">
    <property type="entry name" value="2EXR"/>
</dbReference>
<dbReference type="Pfam" id="PF20150">
    <property type="entry name" value="2EXR"/>
    <property type="match status" value="1"/>
</dbReference>
<dbReference type="KEGG" id="glz:GLAREA_03185"/>
<dbReference type="HOGENOM" id="CLU_860668_0_0_1"/>
<evidence type="ECO:0000313" key="2">
    <source>
        <dbReference type="EMBL" id="EPE27270.1"/>
    </source>
</evidence>
<dbReference type="EMBL" id="KE145370">
    <property type="protein sequence ID" value="EPE27270.1"/>
    <property type="molecule type" value="Genomic_DNA"/>
</dbReference>